<keyword evidence="3" id="KW-1185">Reference proteome</keyword>
<accession>A0A2K7SWS6</accession>
<evidence type="ECO:0000313" key="1">
    <source>
        <dbReference type="EMBL" id="NOH47435.1"/>
    </source>
</evidence>
<dbReference type="AlphaFoldDB" id="A0A2K7SWS6"/>
<proteinExistence type="predicted"/>
<reference evidence="2 3" key="1">
    <citation type="submission" date="2016-09" db="EMBL/GenBank/DDBJ databases">
        <title>Isolation, identification and antibiotic sensitivity analysis of bacterial pathogen from juvenile Hippocampus erectus with tail-rotted disease.</title>
        <authorList>
            <person name="Yang Q."/>
        </authorList>
    </citation>
    <scope>NUCLEOTIDE SEQUENCE [LARGE SCALE GENOMIC DNA]</scope>
    <source>
        <strain evidence="2 3">HM-10</strain>
    </source>
</reference>
<protein>
    <submittedName>
        <fullName evidence="1">Protein of avirulence locus</fullName>
    </submittedName>
</protein>
<name>A0A2K7SWS6_9VIBR</name>
<evidence type="ECO:0000313" key="3">
    <source>
        <dbReference type="Proteomes" id="UP000180133"/>
    </source>
</evidence>
<dbReference type="SUPFAM" id="SSF144059">
    <property type="entry name" value="ImpE-like"/>
    <property type="match status" value="1"/>
</dbReference>
<dbReference type="PIRSF" id="PIRSF029288">
    <property type="entry name" value="SciE_ImpE"/>
    <property type="match status" value="1"/>
</dbReference>
<dbReference type="EMBL" id="VTYN01000004">
    <property type="protein sequence ID" value="NOH47435.1"/>
    <property type="molecule type" value="Genomic_DNA"/>
</dbReference>
<dbReference type="Proteomes" id="UP000180133">
    <property type="component" value="Unassembled WGS sequence"/>
</dbReference>
<dbReference type="OrthoDB" id="5416084at2"/>
<comment type="caution">
    <text evidence="1">The sequence shown here is derived from an EMBL/GenBank/DDBJ whole genome shotgun (WGS) entry which is preliminary data.</text>
</comment>
<dbReference type="InterPro" id="IPR009211">
    <property type="entry name" value="TagJ"/>
</dbReference>
<organism evidence="1 4">
    <name type="scientific">Vibrio rotiferianus</name>
    <dbReference type="NCBI Taxonomy" id="190895"/>
    <lineage>
        <taxon>Bacteria</taxon>
        <taxon>Pseudomonadati</taxon>
        <taxon>Pseudomonadota</taxon>
        <taxon>Gammaproteobacteria</taxon>
        <taxon>Vibrionales</taxon>
        <taxon>Vibrionaceae</taxon>
        <taxon>Vibrio</taxon>
    </lineage>
</organism>
<dbReference type="Proteomes" id="UP000572072">
    <property type="component" value="Unassembled WGS sequence"/>
</dbReference>
<evidence type="ECO:0000313" key="2">
    <source>
        <dbReference type="EMBL" id="OHY94327.1"/>
    </source>
</evidence>
<dbReference type="Pfam" id="PF07024">
    <property type="entry name" value="ImpE"/>
    <property type="match status" value="1"/>
</dbReference>
<gene>
    <name evidence="2" type="ORF">BI375_17040</name>
    <name evidence="1" type="ORF">F0262_05105</name>
</gene>
<dbReference type="RefSeq" id="WP_071235938.1">
    <property type="nucleotide sequence ID" value="NZ_CP174457.1"/>
</dbReference>
<evidence type="ECO:0000313" key="4">
    <source>
        <dbReference type="Proteomes" id="UP000572072"/>
    </source>
</evidence>
<reference evidence="1 4" key="2">
    <citation type="submission" date="2019-08" db="EMBL/GenBank/DDBJ databases">
        <title>Draft genome sequencing and comparative genomics of hatchery-associated Vibrios.</title>
        <authorList>
            <person name="Kehlet-Delgado H."/>
            <person name="Mueller R.S."/>
        </authorList>
    </citation>
    <scope>NUCLEOTIDE SEQUENCE [LARGE SCALE GENOMIC DNA]</scope>
    <source>
        <strain evidence="1 4">00-78-3</strain>
    </source>
</reference>
<dbReference type="EMBL" id="MKFT01000006">
    <property type="protein sequence ID" value="OHY94327.1"/>
    <property type="molecule type" value="Genomic_DNA"/>
</dbReference>
<dbReference type="InterPro" id="IPR011990">
    <property type="entry name" value="TPR-like_helical_dom_sf"/>
</dbReference>
<dbReference type="Gene3D" id="1.25.40.10">
    <property type="entry name" value="Tetratricopeptide repeat domain"/>
    <property type="match status" value="1"/>
</dbReference>
<sequence>MQWKDLLAQSELDSALNVITDNIKGEPKDANLRSVFIELLCIKGDYERADEQLMQSIKLFPEYLAGASQLRHLVKAAQARADFAFGAASAQILGKNEQMTKSQVDLNLAFTSSNFEQALALSRKLESDRTIEPFLVNGTETLDVRDIDDRLGGYLELFSSKGNYFLVPLSSVVYLELKPAQTILENIWRPIEFDIEGLGEGEAHMPLTYIDSESNAQKLGRETDWKPFGEKVFLGQGQKCWLVGDDSLPICNLTTLERQVEVPQ</sequence>